<protein>
    <submittedName>
        <fullName evidence="2">Uncharacterized protein</fullName>
    </submittedName>
</protein>
<dbReference type="Proteomes" id="UP000182058">
    <property type="component" value="Chromosome I"/>
</dbReference>
<accession>A0A8I1K8B8</accession>
<proteinExistence type="predicted"/>
<name>A0A8I1K8B8_9PSED</name>
<dbReference type="Proteomes" id="UP000658390">
    <property type="component" value="Unassembled WGS sequence"/>
</dbReference>
<dbReference type="NCBIfam" id="NF041882">
    <property type="entry name" value="PA3371_fam"/>
    <property type="match status" value="1"/>
</dbReference>
<dbReference type="EMBL" id="LT629795">
    <property type="protein sequence ID" value="SDU72836.1"/>
    <property type="molecule type" value="Genomic_DNA"/>
</dbReference>
<evidence type="ECO:0000313" key="3">
    <source>
        <dbReference type="EMBL" id="SDU72836.1"/>
    </source>
</evidence>
<dbReference type="InterPro" id="IPR049711">
    <property type="entry name" value="PA3371-like"/>
</dbReference>
<evidence type="ECO:0000313" key="2">
    <source>
        <dbReference type="EMBL" id="MBJ2255362.1"/>
    </source>
</evidence>
<sequence>MSKIALSLLMLALSSLALDVFARDEFGNLPLIAAGVFFSCWLVALIIGRRFKFDPQLR</sequence>
<dbReference type="RefSeq" id="WP_019823395.1">
    <property type="nucleotide sequence ID" value="NZ_ATLR01000013.1"/>
</dbReference>
<keyword evidence="1" id="KW-1133">Transmembrane helix</keyword>
<dbReference type="GeneID" id="96621896"/>
<dbReference type="EMBL" id="JAEKCZ010000002">
    <property type="protein sequence ID" value="MBJ2255362.1"/>
    <property type="molecule type" value="Genomic_DNA"/>
</dbReference>
<reference evidence="3 4" key="1">
    <citation type="submission" date="2016-10" db="EMBL/GenBank/DDBJ databases">
        <authorList>
            <person name="Varghese N."/>
            <person name="Submissions S."/>
        </authorList>
    </citation>
    <scope>NUCLEOTIDE SEQUENCE [LARGE SCALE GENOMIC DNA]</scope>
    <source>
        <strain evidence="3 4">BS3667</strain>
    </source>
</reference>
<feature type="transmembrane region" description="Helical" evidence="1">
    <location>
        <begin position="27"/>
        <end position="48"/>
    </location>
</feature>
<evidence type="ECO:0000313" key="4">
    <source>
        <dbReference type="Proteomes" id="UP000182058"/>
    </source>
</evidence>
<evidence type="ECO:0000256" key="1">
    <source>
        <dbReference type="SAM" id="Phobius"/>
    </source>
</evidence>
<dbReference type="AlphaFoldDB" id="A0A8I1K8B8"/>
<keyword evidence="1" id="KW-0812">Transmembrane</keyword>
<keyword evidence="4" id="KW-1185">Reference proteome</keyword>
<keyword evidence="1" id="KW-0472">Membrane</keyword>
<reference evidence="2" key="2">
    <citation type="submission" date="2020-12" db="EMBL/GenBank/DDBJ databases">
        <title>Antibiotic resistance and phylogeny of Pseudomonas spp. isolated over three decades from chicken meat in the Norwegian food chain.</title>
        <authorList>
            <person name="Moen B."/>
        </authorList>
    </citation>
    <scope>NUCLEOTIDE SEQUENCE</scope>
    <source>
        <strain evidence="2">MF6762</strain>
    </source>
</reference>
<evidence type="ECO:0000313" key="5">
    <source>
        <dbReference type="Proteomes" id="UP000658390"/>
    </source>
</evidence>
<organism evidence="2 5">
    <name type="scientific">Pseudomonas psychrophila</name>
    <dbReference type="NCBI Taxonomy" id="122355"/>
    <lineage>
        <taxon>Bacteria</taxon>
        <taxon>Pseudomonadati</taxon>
        <taxon>Pseudomonadota</taxon>
        <taxon>Gammaproteobacteria</taxon>
        <taxon>Pseudomonadales</taxon>
        <taxon>Pseudomonadaceae</taxon>
        <taxon>Pseudomonas</taxon>
    </lineage>
</organism>
<gene>
    <name evidence="2" type="ORF">JFT45_02375</name>
    <name evidence="3" type="ORF">SAMN04490201_4361</name>
</gene>